<proteinExistence type="predicted"/>
<comment type="caution">
    <text evidence="2">The sequence shown here is derived from an EMBL/GenBank/DDBJ whole genome shotgun (WGS) entry which is preliminary data.</text>
</comment>
<dbReference type="STRING" id="1802158.A2827_03850"/>
<evidence type="ECO:0000256" key="1">
    <source>
        <dbReference type="SAM" id="Phobius"/>
    </source>
</evidence>
<dbReference type="AlphaFoldDB" id="A0A1G2H7L0"/>
<gene>
    <name evidence="2" type="ORF">A2827_03850</name>
</gene>
<dbReference type="EMBL" id="MHOD01000010">
    <property type="protein sequence ID" value="OGZ58339.1"/>
    <property type="molecule type" value="Genomic_DNA"/>
</dbReference>
<keyword evidence="1" id="KW-0472">Membrane</keyword>
<evidence type="ECO:0000313" key="3">
    <source>
        <dbReference type="Proteomes" id="UP000177932"/>
    </source>
</evidence>
<evidence type="ECO:0000313" key="2">
    <source>
        <dbReference type="EMBL" id="OGZ58339.1"/>
    </source>
</evidence>
<accession>A0A1G2H7L0</accession>
<keyword evidence="1" id="KW-1133">Transmembrane helix</keyword>
<feature type="transmembrane region" description="Helical" evidence="1">
    <location>
        <begin position="20"/>
        <end position="46"/>
    </location>
</feature>
<dbReference type="Proteomes" id="UP000177932">
    <property type="component" value="Unassembled WGS sequence"/>
</dbReference>
<protein>
    <submittedName>
        <fullName evidence="2">Uncharacterized protein</fullName>
    </submittedName>
</protein>
<name>A0A1G2H7L0_9BACT</name>
<organism evidence="2 3">
    <name type="scientific">Candidatus Spechtbacteria bacterium RIFCSPHIGHO2_01_FULL_43_30</name>
    <dbReference type="NCBI Taxonomy" id="1802158"/>
    <lineage>
        <taxon>Bacteria</taxon>
        <taxon>Candidatus Spechtiibacteriota</taxon>
    </lineage>
</organism>
<keyword evidence="1" id="KW-0812">Transmembrane</keyword>
<reference evidence="2 3" key="1">
    <citation type="journal article" date="2016" name="Nat. Commun.">
        <title>Thousands of microbial genomes shed light on interconnected biogeochemical processes in an aquifer system.</title>
        <authorList>
            <person name="Anantharaman K."/>
            <person name="Brown C.T."/>
            <person name="Hug L.A."/>
            <person name="Sharon I."/>
            <person name="Castelle C.J."/>
            <person name="Probst A.J."/>
            <person name="Thomas B.C."/>
            <person name="Singh A."/>
            <person name="Wilkins M.J."/>
            <person name="Karaoz U."/>
            <person name="Brodie E.L."/>
            <person name="Williams K.H."/>
            <person name="Hubbard S.S."/>
            <person name="Banfield J.F."/>
        </authorList>
    </citation>
    <scope>NUCLEOTIDE SEQUENCE [LARGE SCALE GENOMIC DNA]</scope>
</reference>
<sequence length="116" mass="12644">MNIRPESSMVSVISQGKTAFMFGFGWVLFVVISFIALATIGHFFLLDKEGNPAVLSGGTNICEGFRLSVNFPLECNKYVAENFPDMKCVTSVVRNDSGKCAICNFSCERITDAGVD</sequence>